<dbReference type="AlphaFoldDB" id="A0A936K5K6"/>
<keyword evidence="3" id="KW-0378">Hydrolase</keyword>
<dbReference type="GO" id="GO:0072344">
    <property type="term" value="P:rescue of stalled ribosome"/>
    <property type="evidence" value="ECO:0007669"/>
    <property type="project" value="TreeGrafter"/>
</dbReference>
<gene>
    <name evidence="3" type="primary">arfB</name>
    <name evidence="3" type="ORF">IPN91_00910</name>
</gene>
<dbReference type="PROSITE" id="PS00745">
    <property type="entry name" value="RF_PROK_I"/>
    <property type="match status" value="1"/>
</dbReference>
<dbReference type="PANTHER" id="PTHR47814:SF1">
    <property type="entry name" value="PEPTIDYL-TRNA HYDROLASE ARFB"/>
    <property type="match status" value="1"/>
</dbReference>
<evidence type="ECO:0000313" key="4">
    <source>
        <dbReference type="Proteomes" id="UP000709959"/>
    </source>
</evidence>
<dbReference type="GO" id="GO:0043022">
    <property type="term" value="F:ribosome binding"/>
    <property type="evidence" value="ECO:0007669"/>
    <property type="project" value="TreeGrafter"/>
</dbReference>
<sequence length="141" mass="15646">MADPLQVTASVRIPGDAIRFKAVRAGGAGGQNVNKVSSKVELRIDLAAIEGLPEDALLRLRVAQRNRLDAEGLWIVISDKTRDQLKNLADAREKVAEAIRTALVRPIPRRATRPTKGSKERRLDTKKRTSQTKQQRRGGFE</sequence>
<dbReference type="GO" id="GO:0003747">
    <property type="term" value="F:translation release factor activity"/>
    <property type="evidence" value="ECO:0007669"/>
    <property type="project" value="InterPro"/>
</dbReference>
<evidence type="ECO:0000259" key="2">
    <source>
        <dbReference type="PROSITE" id="PS00745"/>
    </source>
</evidence>
<comment type="caution">
    <text evidence="3">The sequence shown here is derived from an EMBL/GenBank/DDBJ whole genome shotgun (WGS) entry which is preliminary data.</text>
</comment>
<dbReference type="NCBIfam" id="NF006718">
    <property type="entry name" value="PRK09256.1"/>
    <property type="match status" value="1"/>
</dbReference>
<dbReference type="EC" id="3.1.1.29" evidence="3"/>
<feature type="compositionally biased region" description="Basic residues" evidence="1">
    <location>
        <begin position="128"/>
        <end position="141"/>
    </location>
</feature>
<feature type="domain" description="Prokaryotic-type class I peptide chain release factors" evidence="2">
    <location>
        <begin position="24"/>
        <end position="40"/>
    </location>
</feature>
<dbReference type="SUPFAM" id="SSF110916">
    <property type="entry name" value="Peptidyl-tRNA hydrolase domain-like"/>
    <property type="match status" value="1"/>
</dbReference>
<accession>A0A936K5K6</accession>
<feature type="region of interest" description="Disordered" evidence="1">
    <location>
        <begin position="105"/>
        <end position="141"/>
    </location>
</feature>
<dbReference type="EMBL" id="JADKCH010000001">
    <property type="protein sequence ID" value="MBK8571205.1"/>
    <property type="molecule type" value="Genomic_DNA"/>
</dbReference>
<name>A0A936K5K6_9BACT</name>
<dbReference type="InterPro" id="IPR000352">
    <property type="entry name" value="Pep_chain_release_fac_I"/>
</dbReference>
<reference evidence="3 4" key="1">
    <citation type="submission" date="2020-10" db="EMBL/GenBank/DDBJ databases">
        <title>Connecting structure to function with the recovery of over 1000 high-quality activated sludge metagenome-assembled genomes encoding full-length rRNA genes using long-read sequencing.</title>
        <authorList>
            <person name="Singleton C.M."/>
            <person name="Petriglieri F."/>
            <person name="Kristensen J.M."/>
            <person name="Kirkegaard R.H."/>
            <person name="Michaelsen T.Y."/>
            <person name="Andersen M.H."/>
            <person name="Karst S.M."/>
            <person name="Dueholm M.S."/>
            <person name="Nielsen P.H."/>
            <person name="Albertsen M."/>
        </authorList>
    </citation>
    <scope>NUCLEOTIDE SEQUENCE [LARGE SCALE GENOMIC DNA]</scope>
    <source>
        <strain evidence="3">OdNE_18-Q3-R46-58_MAXAC.008</strain>
    </source>
</reference>
<dbReference type="Gene3D" id="3.30.160.20">
    <property type="match status" value="1"/>
</dbReference>
<dbReference type="Proteomes" id="UP000709959">
    <property type="component" value="Unassembled WGS sequence"/>
</dbReference>
<proteinExistence type="predicted"/>
<dbReference type="PANTHER" id="PTHR47814">
    <property type="entry name" value="PEPTIDYL-TRNA HYDROLASE ARFB"/>
    <property type="match status" value="1"/>
</dbReference>
<evidence type="ECO:0000256" key="1">
    <source>
        <dbReference type="SAM" id="MobiDB-lite"/>
    </source>
</evidence>
<dbReference type="GO" id="GO:0004045">
    <property type="term" value="F:peptidyl-tRNA hydrolase activity"/>
    <property type="evidence" value="ECO:0007669"/>
    <property type="project" value="UniProtKB-EC"/>
</dbReference>
<evidence type="ECO:0000313" key="3">
    <source>
        <dbReference type="EMBL" id="MBK8571205.1"/>
    </source>
</evidence>
<dbReference type="Pfam" id="PF00472">
    <property type="entry name" value="RF-1"/>
    <property type="match status" value="1"/>
</dbReference>
<protein>
    <submittedName>
        <fullName evidence="3">Aminoacyl-tRNA hydrolase</fullName>
        <ecNumber evidence="3">3.1.1.29</ecNumber>
    </submittedName>
</protein>
<organism evidence="3 4">
    <name type="scientific">Candidatus Geothrix odensensis</name>
    <dbReference type="NCBI Taxonomy" id="2954440"/>
    <lineage>
        <taxon>Bacteria</taxon>
        <taxon>Pseudomonadati</taxon>
        <taxon>Acidobacteriota</taxon>
        <taxon>Holophagae</taxon>
        <taxon>Holophagales</taxon>
        <taxon>Holophagaceae</taxon>
        <taxon>Geothrix</taxon>
    </lineage>
</organism>
<feature type="compositionally biased region" description="Basic and acidic residues" evidence="1">
    <location>
        <begin position="117"/>
        <end position="127"/>
    </location>
</feature>